<feature type="signal peptide" evidence="10">
    <location>
        <begin position="1"/>
        <end position="24"/>
    </location>
</feature>
<dbReference type="EMBL" id="LFYR01000604">
    <property type="protein sequence ID" value="KMZ73107.1"/>
    <property type="molecule type" value="Genomic_DNA"/>
</dbReference>
<dbReference type="InterPro" id="IPR033124">
    <property type="entry name" value="Ser_caboxypep_his_AS"/>
</dbReference>
<dbReference type="PROSITE" id="PS51257">
    <property type="entry name" value="PROKAR_LIPOPROTEIN"/>
    <property type="match status" value="1"/>
</dbReference>
<dbReference type="SUPFAM" id="SSF53474">
    <property type="entry name" value="alpha/beta-Hydrolases"/>
    <property type="match status" value="1"/>
</dbReference>
<dbReference type="GO" id="GO:0005576">
    <property type="term" value="C:extracellular region"/>
    <property type="evidence" value="ECO:0007669"/>
    <property type="project" value="UniProtKB-SubCell"/>
</dbReference>
<evidence type="ECO:0000256" key="7">
    <source>
        <dbReference type="ARBA" id="ARBA00022801"/>
    </source>
</evidence>
<evidence type="ECO:0000256" key="1">
    <source>
        <dbReference type="ARBA" id="ARBA00004613"/>
    </source>
</evidence>
<protein>
    <recommendedName>
        <fullName evidence="10">Carboxypeptidase</fullName>
        <ecNumber evidence="10">3.4.16.-</ecNumber>
    </recommendedName>
</protein>
<evidence type="ECO:0000256" key="4">
    <source>
        <dbReference type="ARBA" id="ARBA00022645"/>
    </source>
</evidence>
<feature type="chain" id="PRO_5005393878" description="Carboxypeptidase" evidence="10">
    <location>
        <begin position="25"/>
        <end position="487"/>
    </location>
</feature>
<dbReference type="Gene3D" id="3.40.50.11320">
    <property type="match status" value="1"/>
</dbReference>
<evidence type="ECO:0000313" key="11">
    <source>
        <dbReference type="EMBL" id="KMZ73107.1"/>
    </source>
</evidence>
<dbReference type="PROSITE" id="PS00560">
    <property type="entry name" value="CARBOXYPEPT_SER_HIS"/>
    <property type="match status" value="1"/>
</dbReference>
<evidence type="ECO:0000256" key="3">
    <source>
        <dbReference type="ARBA" id="ARBA00022525"/>
    </source>
</evidence>
<dbReference type="Gene3D" id="6.10.250.940">
    <property type="match status" value="1"/>
</dbReference>
<comment type="subcellular location">
    <subcellularLocation>
        <location evidence="1">Secreted</location>
    </subcellularLocation>
</comment>
<keyword evidence="3" id="KW-0964">Secreted</keyword>
<comment type="caution">
    <text evidence="11">The sequence shown here is derived from an EMBL/GenBank/DDBJ whole genome shotgun (WGS) entry which is preliminary data.</text>
</comment>
<keyword evidence="4 10" id="KW-0121">Carboxypeptidase</keyword>
<evidence type="ECO:0000256" key="2">
    <source>
        <dbReference type="ARBA" id="ARBA00009431"/>
    </source>
</evidence>
<evidence type="ECO:0000256" key="10">
    <source>
        <dbReference type="RuleBase" id="RU361156"/>
    </source>
</evidence>
<keyword evidence="8" id="KW-1015">Disulfide bond</keyword>
<organism evidence="11 12">
    <name type="scientific">Zostera marina</name>
    <name type="common">Eelgrass</name>
    <dbReference type="NCBI Taxonomy" id="29655"/>
    <lineage>
        <taxon>Eukaryota</taxon>
        <taxon>Viridiplantae</taxon>
        <taxon>Streptophyta</taxon>
        <taxon>Embryophyta</taxon>
        <taxon>Tracheophyta</taxon>
        <taxon>Spermatophyta</taxon>
        <taxon>Magnoliopsida</taxon>
        <taxon>Liliopsida</taxon>
        <taxon>Zosteraceae</taxon>
        <taxon>Zostera</taxon>
    </lineage>
</organism>
<dbReference type="FunFam" id="3.40.50.12670:FF:000002">
    <property type="entry name" value="Carboxypeptidase"/>
    <property type="match status" value="1"/>
</dbReference>
<dbReference type="FunFam" id="3.40.50.1820:FF:000030">
    <property type="entry name" value="Carboxypeptidase"/>
    <property type="match status" value="1"/>
</dbReference>
<dbReference type="InterPro" id="IPR001563">
    <property type="entry name" value="Peptidase_S10"/>
</dbReference>
<sequence>MMFRPSLLHRQLLPVIIIVAACLGRQTVGMMGYEQDLVMGLPGQPEVGFRHYAGYVRVRPEDEKALFYWFFEADVAGVSSSNTKPVLLWLNGGPGCSSVAYGAAHELGPFLVRSDGPNLTHNPYAWNKVANLLFVEAPVGVGYSYTNKSSDLGRLGDNVTAKDSYDFLLNWFRKFPHLKSNDFYLSGESYAGHYVPQLANLIFDGNKDKDEDSHINFKGFMIGNSVINEGTDEIGMVEFAWGHGIISNHAYNKIIKHCGDFTGNSNSGADDSCSSATKPFSSGYNGINIYSIYSPVCLHSKTTLGSNYRSHLMNSSLLVGDELFFPSLSPVERAGYDPCAENYIVSYFNRADVQKALHANTTKLSYPYTSCSNAITKWNDNAKTVLPIIRKLIGANVRIWIYSGDTDGRVPFTSTRHSLEKMNLKTEKAWRTWYHQSQVAGWVMEYEHGLTFATVRGAGHQVPVLAPAQSLSLIAHFLAGGAQLPTK</sequence>
<dbReference type="FunFam" id="3.40.50.11320:FF:000001">
    <property type="entry name" value="Carboxypeptidase"/>
    <property type="match status" value="1"/>
</dbReference>
<dbReference type="Proteomes" id="UP000036987">
    <property type="component" value="Unassembled WGS sequence"/>
</dbReference>
<dbReference type="EC" id="3.4.16.-" evidence="10"/>
<dbReference type="GO" id="GO:0006508">
    <property type="term" value="P:proteolysis"/>
    <property type="evidence" value="ECO:0007669"/>
    <property type="project" value="UniProtKB-KW"/>
</dbReference>
<evidence type="ECO:0000313" key="12">
    <source>
        <dbReference type="Proteomes" id="UP000036987"/>
    </source>
</evidence>
<dbReference type="STRING" id="29655.A0A0K9PY24"/>
<dbReference type="PRINTS" id="PR00724">
    <property type="entry name" value="CRBOXYPTASEC"/>
</dbReference>
<keyword evidence="5 10" id="KW-0645">Protease</keyword>
<evidence type="ECO:0000256" key="8">
    <source>
        <dbReference type="ARBA" id="ARBA00023157"/>
    </source>
</evidence>
<dbReference type="OrthoDB" id="443318at2759"/>
<dbReference type="OMA" id="WYYRQQV"/>
<evidence type="ECO:0000256" key="5">
    <source>
        <dbReference type="ARBA" id="ARBA00022670"/>
    </source>
</evidence>
<comment type="similarity">
    <text evidence="2 10">Belongs to the peptidase S10 family.</text>
</comment>
<dbReference type="AlphaFoldDB" id="A0A0K9PY24"/>
<proteinExistence type="inferred from homology"/>
<dbReference type="Gene3D" id="3.40.50.1820">
    <property type="entry name" value="alpha/beta hydrolase"/>
    <property type="match status" value="1"/>
</dbReference>
<dbReference type="InterPro" id="IPR029058">
    <property type="entry name" value="AB_hydrolase_fold"/>
</dbReference>
<name>A0A0K9PY24_ZOSMR</name>
<keyword evidence="7 10" id="KW-0378">Hydrolase</keyword>
<reference evidence="12" key="1">
    <citation type="journal article" date="2016" name="Nature">
        <title>The genome of the seagrass Zostera marina reveals angiosperm adaptation to the sea.</title>
        <authorList>
            <person name="Olsen J.L."/>
            <person name="Rouze P."/>
            <person name="Verhelst B."/>
            <person name="Lin Y.-C."/>
            <person name="Bayer T."/>
            <person name="Collen J."/>
            <person name="Dattolo E."/>
            <person name="De Paoli E."/>
            <person name="Dittami S."/>
            <person name="Maumus F."/>
            <person name="Michel G."/>
            <person name="Kersting A."/>
            <person name="Lauritano C."/>
            <person name="Lohaus R."/>
            <person name="Toepel M."/>
            <person name="Tonon T."/>
            <person name="Vanneste K."/>
            <person name="Amirebrahimi M."/>
            <person name="Brakel J."/>
            <person name="Bostroem C."/>
            <person name="Chovatia M."/>
            <person name="Grimwood J."/>
            <person name="Jenkins J.W."/>
            <person name="Jueterbock A."/>
            <person name="Mraz A."/>
            <person name="Stam W.T."/>
            <person name="Tice H."/>
            <person name="Bornberg-Bauer E."/>
            <person name="Green P.J."/>
            <person name="Pearson G.A."/>
            <person name="Procaccini G."/>
            <person name="Duarte C.M."/>
            <person name="Schmutz J."/>
            <person name="Reusch T.B.H."/>
            <person name="Van de Peer Y."/>
        </authorList>
    </citation>
    <scope>NUCLEOTIDE SEQUENCE [LARGE SCALE GENOMIC DNA]</scope>
    <source>
        <strain evidence="12">cv. Finnish</strain>
    </source>
</reference>
<accession>A0A0K9PY24</accession>
<dbReference type="PANTHER" id="PTHR11802">
    <property type="entry name" value="SERINE PROTEASE FAMILY S10 SERINE CARBOXYPEPTIDASE"/>
    <property type="match status" value="1"/>
</dbReference>
<keyword evidence="6 10" id="KW-0732">Signal</keyword>
<evidence type="ECO:0000256" key="9">
    <source>
        <dbReference type="ARBA" id="ARBA00023180"/>
    </source>
</evidence>
<keyword evidence="12" id="KW-1185">Reference proteome</keyword>
<evidence type="ECO:0000256" key="6">
    <source>
        <dbReference type="ARBA" id="ARBA00022729"/>
    </source>
</evidence>
<gene>
    <name evidence="11" type="ORF">ZOSMA_154G00510</name>
</gene>
<dbReference type="GO" id="GO:0004185">
    <property type="term" value="F:serine-type carboxypeptidase activity"/>
    <property type="evidence" value="ECO:0000318"/>
    <property type="project" value="GO_Central"/>
</dbReference>
<keyword evidence="9" id="KW-0325">Glycoprotein</keyword>
<dbReference type="Pfam" id="PF00450">
    <property type="entry name" value="Peptidase_S10"/>
    <property type="match status" value="1"/>
</dbReference>
<dbReference type="PANTHER" id="PTHR11802:SF280">
    <property type="entry name" value="SERINE CARBOXYPEPTIDASE-LIKE 35"/>
    <property type="match status" value="1"/>
</dbReference>
<dbReference type="InterPro" id="IPR018202">
    <property type="entry name" value="Ser_caboxypep_ser_AS"/>
</dbReference>
<dbReference type="PROSITE" id="PS00131">
    <property type="entry name" value="CARBOXYPEPT_SER_SER"/>
    <property type="match status" value="1"/>
</dbReference>